<sequence length="237" mass="25911">MGMSVLSLPASLWHLYVKHLWNYKPGSWVDSTASTFRLLAFAVVAPFVLLTLLDVASYVIARTLGVIDQTKASTSGAEEVLLEDTPTIVIQDESSSTPPPTPPPPPRRPPRKKRRKRRATWSWRAWGCSPQARPSPRRPRSRGSTRATAPFRTTPRSAAAAAEQRRRGTPPGQLGRAAAGLRRSQYWTGTPGLRTRGSCCGGGHGQGQKQKKVLQMQKTAVLWDGCSLRQCFLAGTG</sequence>
<name>A0A1C7LQC3_GRIFR</name>
<feature type="transmembrane region" description="Helical" evidence="2">
    <location>
        <begin position="38"/>
        <end position="61"/>
    </location>
</feature>
<organism evidence="3 4">
    <name type="scientific">Grifola frondosa</name>
    <name type="common">Maitake</name>
    <name type="synonym">Polyporus frondosus</name>
    <dbReference type="NCBI Taxonomy" id="5627"/>
    <lineage>
        <taxon>Eukaryota</taxon>
        <taxon>Fungi</taxon>
        <taxon>Dikarya</taxon>
        <taxon>Basidiomycota</taxon>
        <taxon>Agaricomycotina</taxon>
        <taxon>Agaricomycetes</taxon>
        <taxon>Polyporales</taxon>
        <taxon>Grifolaceae</taxon>
        <taxon>Grifola</taxon>
    </lineage>
</organism>
<feature type="compositionally biased region" description="Pro residues" evidence="1">
    <location>
        <begin position="97"/>
        <end position="107"/>
    </location>
</feature>
<gene>
    <name evidence="3" type="ORF">A0H81_12806</name>
</gene>
<accession>A0A1C7LQC3</accession>
<dbReference type="OrthoDB" id="3363417at2759"/>
<proteinExistence type="predicted"/>
<dbReference type="EMBL" id="LUGG01000025">
    <property type="protein sequence ID" value="OBZ67015.1"/>
    <property type="molecule type" value="Genomic_DNA"/>
</dbReference>
<feature type="compositionally biased region" description="Basic residues" evidence="1">
    <location>
        <begin position="108"/>
        <end position="119"/>
    </location>
</feature>
<evidence type="ECO:0000313" key="4">
    <source>
        <dbReference type="Proteomes" id="UP000092993"/>
    </source>
</evidence>
<feature type="region of interest" description="Disordered" evidence="1">
    <location>
        <begin position="90"/>
        <end position="179"/>
    </location>
</feature>
<dbReference type="AlphaFoldDB" id="A0A1C7LQC3"/>
<protein>
    <submittedName>
        <fullName evidence="3">Uncharacterized protein</fullName>
    </submittedName>
</protein>
<reference evidence="3 4" key="1">
    <citation type="submission" date="2016-03" db="EMBL/GenBank/DDBJ databases">
        <title>Whole genome sequencing of Grifola frondosa 9006-11.</title>
        <authorList>
            <person name="Min B."/>
            <person name="Park H."/>
            <person name="Kim J.-G."/>
            <person name="Cho H."/>
            <person name="Oh Y.-L."/>
            <person name="Kong W.-S."/>
            <person name="Choi I.-G."/>
        </authorList>
    </citation>
    <scope>NUCLEOTIDE SEQUENCE [LARGE SCALE GENOMIC DNA]</scope>
    <source>
        <strain evidence="3 4">9006-11</strain>
    </source>
</reference>
<feature type="compositionally biased region" description="Low complexity" evidence="1">
    <location>
        <begin position="144"/>
        <end position="162"/>
    </location>
</feature>
<comment type="caution">
    <text evidence="3">The sequence shown here is derived from an EMBL/GenBank/DDBJ whole genome shotgun (WGS) entry which is preliminary data.</text>
</comment>
<keyword evidence="2" id="KW-0472">Membrane</keyword>
<evidence type="ECO:0000256" key="2">
    <source>
        <dbReference type="SAM" id="Phobius"/>
    </source>
</evidence>
<evidence type="ECO:0000313" key="3">
    <source>
        <dbReference type="EMBL" id="OBZ67015.1"/>
    </source>
</evidence>
<dbReference type="Proteomes" id="UP000092993">
    <property type="component" value="Unassembled WGS sequence"/>
</dbReference>
<evidence type="ECO:0000256" key="1">
    <source>
        <dbReference type="SAM" id="MobiDB-lite"/>
    </source>
</evidence>
<keyword evidence="2" id="KW-1133">Transmembrane helix</keyword>
<keyword evidence="2" id="KW-0812">Transmembrane</keyword>
<keyword evidence="4" id="KW-1185">Reference proteome</keyword>